<dbReference type="Proteomes" id="UP000095256">
    <property type="component" value="Unassembled WGS sequence"/>
</dbReference>
<feature type="transmembrane region" description="Helical" evidence="6">
    <location>
        <begin position="293"/>
        <end position="315"/>
    </location>
</feature>
<keyword evidence="3 6" id="KW-0812">Transmembrane</keyword>
<evidence type="ECO:0000256" key="3">
    <source>
        <dbReference type="ARBA" id="ARBA00022692"/>
    </source>
</evidence>
<feature type="transmembrane region" description="Helical" evidence="6">
    <location>
        <begin position="169"/>
        <end position="189"/>
    </location>
</feature>
<dbReference type="GO" id="GO:0022857">
    <property type="term" value="F:transmembrane transporter activity"/>
    <property type="evidence" value="ECO:0007669"/>
    <property type="project" value="InterPro"/>
</dbReference>
<keyword evidence="5 6" id="KW-0472">Membrane</keyword>
<feature type="transmembrane region" description="Helical" evidence="6">
    <location>
        <begin position="49"/>
        <end position="67"/>
    </location>
</feature>
<organism evidence="8 9">
    <name type="scientific">Enterococcus rivorum</name>
    <dbReference type="NCBI Taxonomy" id="762845"/>
    <lineage>
        <taxon>Bacteria</taxon>
        <taxon>Bacillati</taxon>
        <taxon>Bacillota</taxon>
        <taxon>Bacilli</taxon>
        <taxon>Lactobacillales</taxon>
        <taxon>Enterococcaceae</taxon>
        <taxon>Enterococcus</taxon>
    </lineage>
</organism>
<dbReference type="PROSITE" id="PS50850">
    <property type="entry name" value="MFS"/>
    <property type="match status" value="1"/>
</dbReference>
<dbReference type="InterPro" id="IPR036259">
    <property type="entry name" value="MFS_trans_sf"/>
</dbReference>
<gene>
    <name evidence="8" type="ORF">BCR26_01480</name>
</gene>
<dbReference type="InterPro" id="IPR050327">
    <property type="entry name" value="Proton-linked_MCT"/>
</dbReference>
<dbReference type="InterPro" id="IPR020846">
    <property type="entry name" value="MFS_dom"/>
</dbReference>
<feature type="transmembrane region" description="Helical" evidence="6">
    <location>
        <begin position="104"/>
        <end position="125"/>
    </location>
</feature>
<dbReference type="Pfam" id="PF07690">
    <property type="entry name" value="MFS_1"/>
    <property type="match status" value="1"/>
</dbReference>
<name>A0A1E5KYK7_9ENTE</name>
<evidence type="ECO:0000313" key="9">
    <source>
        <dbReference type="Proteomes" id="UP000095256"/>
    </source>
</evidence>
<feature type="transmembrane region" description="Helical" evidence="6">
    <location>
        <begin position="137"/>
        <end position="157"/>
    </location>
</feature>
<proteinExistence type="predicted"/>
<evidence type="ECO:0000256" key="1">
    <source>
        <dbReference type="ARBA" id="ARBA00004651"/>
    </source>
</evidence>
<feature type="transmembrane region" description="Helical" evidence="6">
    <location>
        <begin position="267"/>
        <end position="286"/>
    </location>
</feature>
<dbReference type="SUPFAM" id="SSF103473">
    <property type="entry name" value="MFS general substrate transporter"/>
    <property type="match status" value="1"/>
</dbReference>
<dbReference type="EMBL" id="MIEK01000012">
    <property type="protein sequence ID" value="OEH82972.1"/>
    <property type="molecule type" value="Genomic_DNA"/>
</dbReference>
<keyword evidence="4 6" id="KW-1133">Transmembrane helix</keyword>
<dbReference type="AlphaFoldDB" id="A0A1E5KYK7"/>
<feature type="transmembrane region" description="Helical" evidence="6">
    <location>
        <begin position="321"/>
        <end position="344"/>
    </location>
</feature>
<dbReference type="OrthoDB" id="182417at2"/>
<evidence type="ECO:0000256" key="5">
    <source>
        <dbReference type="ARBA" id="ARBA00023136"/>
    </source>
</evidence>
<dbReference type="STRING" id="762845.BCR26_01480"/>
<feature type="transmembrane region" description="Helical" evidence="6">
    <location>
        <begin position="385"/>
        <end position="408"/>
    </location>
</feature>
<feature type="transmembrane region" description="Helical" evidence="6">
    <location>
        <begin position="356"/>
        <end position="379"/>
    </location>
</feature>
<comment type="caution">
    <text evidence="8">The sequence shown here is derived from an EMBL/GenBank/DDBJ whole genome shotgun (WGS) entry which is preliminary data.</text>
</comment>
<feature type="transmembrane region" description="Helical" evidence="6">
    <location>
        <begin position="7"/>
        <end position="29"/>
    </location>
</feature>
<evidence type="ECO:0000256" key="2">
    <source>
        <dbReference type="ARBA" id="ARBA00022448"/>
    </source>
</evidence>
<dbReference type="PROSITE" id="PS51257">
    <property type="entry name" value="PROKAR_LIPOPROTEIN"/>
    <property type="match status" value="1"/>
</dbReference>
<keyword evidence="2" id="KW-0813">Transport</keyword>
<accession>A0A1E5KYK7</accession>
<reference evidence="8 9" key="1">
    <citation type="submission" date="2016-09" db="EMBL/GenBank/DDBJ databases">
        <authorList>
            <person name="Capua I."/>
            <person name="De Benedictis P."/>
            <person name="Joannis T."/>
            <person name="Lombin L.H."/>
            <person name="Cattoli G."/>
        </authorList>
    </citation>
    <scope>NUCLEOTIDE SEQUENCE [LARGE SCALE GENOMIC DNA]</scope>
    <source>
        <strain evidence="8 9">LMG 25899</strain>
    </source>
</reference>
<dbReference type="InterPro" id="IPR011701">
    <property type="entry name" value="MFS"/>
</dbReference>
<protein>
    <recommendedName>
        <fullName evidence="7">Major facilitator superfamily (MFS) profile domain-containing protein</fullName>
    </recommendedName>
</protein>
<evidence type="ECO:0000256" key="6">
    <source>
        <dbReference type="SAM" id="Phobius"/>
    </source>
</evidence>
<feature type="transmembrane region" description="Helical" evidence="6">
    <location>
        <begin position="232"/>
        <end position="255"/>
    </location>
</feature>
<feature type="domain" description="Major facilitator superfamily (MFS) profile" evidence="7">
    <location>
        <begin position="1"/>
        <end position="414"/>
    </location>
</feature>
<dbReference type="PANTHER" id="PTHR11360:SF290">
    <property type="entry name" value="MONOCARBOXYLATE MFS PERMEASE"/>
    <property type="match status" value="1"/>
</dbReference>
<dbReference type="RefSeq" id="WP_069697927.1">
    <property type="nucleotide sequence ID" value="NZ_JAGGMA010000002.1"/>
</dbReference>
<evidence type="ECO:0000256" key="4">
    <source>
        <dbReference type="ARBA" id="ARBA00022989"/>
    </source>
</evidence>
<dbReference type="PANTHER" id="PTHR11360">
    <property type="entry name" value="MONOCARBOXYLATE TRANSPORTER"/>
    <property type="match status" value="1"/>
</dbReference>
<evidence type="ECO:0000313" key="8">
    <source>
        <dbReference type="EMBL" id="OEH82972.1"/>
    </source>
</evidence>
<keyword evidence="9" id="KW-1185">Reference proteome</keyword>
<evidence type="ECO:0000259" key="7">
    <source>
        <dbReference type="PROSITE" id="PS50850"/>
    </source>
</evidence>
<sequence length="428" mass="46344">MKNGNKIFYGWWVVAGCVVITATVVPLVMALSGKYALAVTADLGINRSQFMLANTIVQLMGIILSPIVSKRAASGQMKLLQVGGIIGFCLSYFSYSFAQSALHLYIASFFVGIFFWSSTMIPVSYMITMWFKEKRGLAMSIAMAGIGLGGAIFSQVVTFFLNDYGWRTTYQLMAGIALVCALPIALFVCKSSPAEKGLVAYGADLEPEKQSEGAIEESKDSAITVKESYGKLFFWLIMLGMFFNGLINTGALANFPAAIQEMHDPVTSANIISIYSLVGIFGKLMLGWINDKYGLIASSVFGCGSFLLAFVLMIFGQNLGVIYLMAFSFGLGTPIGTVSPPLLAAGVFGQKNYPEAYGLISSVMTVGTALGSVFVASILDMTSSYQIAWLFMIVFTFLTLVSWIGSYLTSRKYFGQSKPIVEDIELAE</sequence>
<comment type="subcellular location">
    <subcellularLocation>
        <location evidence="1">Cell membrane</location>
        <topology evidence="1">Multi-pass membrane protein</topology>
    </subcellularLocation>
</comment>
<dbReference type="Gene3D" id="1.20.1250.20">
    <property type="entry name" value="MFS general substrate transporter like domains"/>
    <property type="match status" value="1"/>
</dbReference>
<dbReference type="GO" id="GO:0005886">
    <property type="term" value="C:plasma membrane"/>
    <property type="evidence" value="ECO:0007669"/>
    <property type="project" value="UniProtKB-SubCell"/>
</dbReference>
<feature type="transmembrane region" description="Helical" evidence="6">
    <location>
        <begin position="79"/>
        <end position="98"/>
    </location>
</feature>